<dbReference type="EMBL" id="JASNJD010000015">
    <property type="protein sequence ID" value="MDK3019467.1"/>
    <property type="molecule type" value="Genomic_DNA"/>
</dbReference>
<reference evidence="2 3" key="1">
    <citation type="submission" date="2023-05" db="EMBL/GenBank/DDBJ databases">
        <title>Pseudodonghicola sp. nov.</title>
        <authorList>
            <person name="Huang J."/>
        </authorList>
    </citation>
    <scope>NUCLEOTIDE SEQUENCE [LARGE SCALE GENOMIC DNA]</scope>
    <source>
        <strain evidence="2 3">IC7</strain>
    </source>
</reference>
<evidence type="ECO:0000256" key="1">
    <source>
        <dbReference type="SAM" id="SignalP"/>
    </source>
</evidence>
<accession>A0ABT7F4E6</accession>
<protein>
    <submittedName>
        <fullName evidence="2">Uncharacterized protein</fullName>
    </submittedName>
</protein>
<dbReference type="Proteomes" id="UP001243757">
    <property type="component" value="Unassembled WGS sequence"/>
</dbReference>
<comment type="caution">
    <text evidence="2">The sequence shown here is derived from an EMBL/GenBank/DDBJ whole genome shotgun (WGS) entry which is preliminary data.</text>
</comment>
<sequence>MKRFSFVLAGVSAMILSFPSLAAADRVGRNMRAYPVDAAVFEVIPRTASGAGDYWCGASDYAQRVLGASWTDPLFVVRGRGPSATTGRKSAVQFTLDPVAAGLSGAAAARANAPLNDRFPIILTNRLSPGDHMSVQQARSYCDRNPARP</sequence>
<keyword evidence="3" id="KW-1185">Reference proteome</keyword>
<dbReference type="RefSeq" id="WP_284482241.1">
    <property type="nucleotide sequence ID" value="NZ_JASNJD010000015.1"/>
</dbReference>
<gene>
    <name evidence="2" type="ORF">QO033_17430</name>
</gene>
<name>A0ABT7F4E6_9RHOB</name>
<feature type="signal peptide" evidence="1">
    <location>
        <begin position="1"/>
        <end position="22"/>
    </location>
</feature>
<evidence type="ECO:0000313" key="2">
    <source>
        <dbReference type="EMBL" id="MDK3019467.1"/>
    </source>
</evidence>
<organism evidence="2 3">
    <name type="scientific">Pseudodonghicola flavimaris</name>
    <dbReference type="NCBI Taxonomy" id="3050036"/>
    <lineage>
        <taxon>Bacteria</taxon>
        <taxon>Pseudomonadati</taxon>
        <taxon>Pseudomonadota</taxon>
        <taxon>Alphaproteobacteria</taxon>
        <taxon>Rhodobacterales</taxon>
        <taxon>Paracoccaceae</taxon>
        <taxon>Pseudodonghicola</taxon>
    </lineage>
</organism>
<evidence type="ECO:0000313" key="3">
    <source>
        <dbReference type="Proteomes" id="UP001243757"/>
    </source>
</evidence>
<proteinExistence type="predicted"/>
<keyword evidence="1" id="KW-0732">Signal</keyword>
<feature type="chain" id="PRO_5045489897" evidence="1">
    <location>
        <begin position="23"/>
        <end position="149"/>
    </location>
</feature>